<dbReference type="EMBL" id="BPLR01017703">
    <property type="protein sequence ID" value="GIY93764.1"/>
    <property type="molecule type" value="Genomic_DNA"/>
</dbReference>
<feature type="region of interest" description="Disordered" evidence="1">
    <location>
        <begin position="52"/>
        <end position="87"/>
    </location>
</feature>
<dbReference type="AlphaFoldDB" id="A0AAV4XID1"/>
<accession>A0AAV4XID1</accession>
<evidence type="ECO:0000313" key="2">
    <source>
        <dbReference type="EMBL" id="GIY93764.1"/>
    </source>
</evidence>
<sequence length="119" mass="13988">MGTEKASAHHPPRCHLFRSYGYLLETVNYVPFDAWKNKRRIRKWNAKPEAPFRSFQTHSMNSPLMGPKRENLEDETSQRASSPEIVERNARWVPTPIEYSNASHPFPKVHPPSIFFIRR</sequence>
<gene>
    <name evidence="2" type="ORF">CEXT_772091</name>
</gene>
<proteinExistence type="predicted"/>
<evidence type="ECO:0000313" key="3">
    <source>
        <dbReference type="Proteomes" id="UP001054945"/>
    </source>
</evidence>
<organism evidence="2 3">
    <name type="scientific">Caerostris extrusa</name>
    <name type="common">Bark spider</name>
    <name type="synonym">Caerostris bankana</name>
    <dbReference type="NCBI Taxonomy" id="172846"/>
    <lineage>
        <taxon>Eukaryota</taxon>
        <taxon>Metazoa</taxon>
        <taxon>Ecdysozoa</taxon>
        <taxon>Arthropoda</taxon>
        <taxon>Chelicerata</taxon>
        <taxon>Arachnida</taxon>
        <taxon>Araneae</taxon>
        <taxon>Araneomorphae</taxon>
        <taxon>Entelegynae</taxon>
        <taxon>Araneoidea</taxon>
        <taxon>Araneidae</taxon>
        <taxon>Caerostris</taxon>
    </lineage>
</organism>
<dbReference type="Proteomes" id="UP001054945">
    <property type="component" value="Unassembled WGS sequence"/>
</dbReference>
<comment type="caution">
    <text evidence="2">The sequence shown here is derived from an EMBL/GenBank/DDBJ whole genome shotgun (WGS) entry which is preliminary data.</text>
</comment>
<reference evidence="2 3" key="1">
    <citation type="submission" date="2021-06" db="EMBL/GenBank/DDBJ databases">
        <title>Caerostris extrusa draft genome.</title>
        <authorList>
            <person name="Kono N."/>
            <person name="Arakawa K."/>
        </authorList>
    </citation>
    <scope>NUCLEOTIDE SEQUENCE [LARGE SCALE GENOMIC DNA]</scope>
</reference>
<evidence type="ECO:0000256" key="1">
    <source>
        <dbReference type="SAM" id="MobiDB-lite"/>
    </source>
</evidence>
<keyword evidence="3" id="KW-1185">Reference proteome</keyword>
<protein>
    <submittedName>
        <fullName evidence="2">Uncharacterized protein</fullName>
    </submittedName>
</protein>
<name>A0AAV4XID1_CAEEX</name>